<dbReference type="PANTHER" id="PTHR28236:SF1">
    <property type="entry name" value="LARGE RIBOSOMAL SUBUNIT PROTEIN ML53"/>
    <property type="match status" value="1"/>
</dbReference>
<organism evidence="7 8">
    <name type="scientific">Actinomortierella ambigua</name>
    <dbReference type="NCBI Taxonomy" id="1343610"/>
    <lineage>
        <taxon>Eukaryota</taxon>
        <taxon>Fungi</taxon>
        <taxon>Fungi incertae sedis</taxon>
        <taxon>Mucoromycota</taxon>
        <taxon>Mortierellomycotina</taxon>
        <taxon>Mortierellomycetes</taxon>
        <taxon>Mortierellales</taxon>
        <taxon>Mortierellaceae</taxon>
        <taxon>Actinomortierella</taxon>
    </lineage>
</organism>
<dbReference type="InterPro" id="IPR042776">
    <property type="entry name" value="Ribosomal_mL53_fung"/>
</dbReference>
<comment type="similarity">
    <text evidence="2">Belongs to the mitochondrion-specific ribosomal protein mL53 family.</text>
</comment>
<comment type="caution">
    <text evidence="7">The sequence shown here is derived from an EMBL/GenBank/DDBJ whole genome shotgun (WGS) entry which is preliminary data.</text>
</comment>
<evidence type="ECO:0000256" key="3">
    <source>
        <dbReference type="ARBA" id="ARBA00022980"/>
    </source>
</evidence>
<evidence type="ECO:0000256" key="4">
    <source>
        <dbReference type="ARBA" id="ARBA00023128"/>
    </source>
</evidence>
<dbReference type="Proteomes" id="UP000807716">
    <property type="component" value="Unassembled WGS sequence"/>
</dbReference>
<evidence type="ECO:0000256" key="2">
    <source>
        <dbReference type="ARBA" id="ARBA00005557"/>
    </source>
</evidence>
<proteinExistence type="inferred from homology"/>
<evidence type="ECO:0000256" key="1">
    <source>
        <dbReference type="ARBA" id="ARBA00004173"/>
    </source>
</evidence>
<dbReference type="InterPro" id="IPR019716">
    <property type="entry name" value="Ribosomal_mL53"/>
</dbReference>
<dbReference type="AlphaFoldDB" id="A0A9P6Q9L6"/>
<gene>
    <name evidence="7" type="primary">MRPL44</name>
    <name evidence="7" type="ORF">DFQ27_002005</name>
</gene>
<name>A0A9P6Q9L6_9FUNG</name>
<dbReference type="EMBL" id="JAAAJB010000171">
    <property type="protein sequence ID" value="KAG0263010.1"/>
    <property type="molecule type" value="Genomic_DNA"/>
</dbReference>
<keyword evidence="8" id="KW-1185">Reference proteome</keyword>
<evidence type="ECO:0000256" key="6">
    <source>
        <dbReference type="ARBA" id="ARBA00035180"/>
    </source>
</evidence>
<comment type="subcellular location">
    <subcellularLocation>
        <location evidence="1">Mitochondrion</location>
    </subcellularLocation>
</comment>
<keyword evidence="4" id="KW-0496">Mitochondrion</keyword>
<dbReference type="GO" id="GO:0005762">
    <property type="term" value="C:mitochondrial large ribosomal subunit"/>
    <property type="evidence" value="ECO:0007669"/>
    <property type="project" value="TreeGrafter"/>
</dbReference>
<dbReference type="Pfam" id="PF10780">
    <property type="entry name" value="MRP_L53"/>
    <property type="match status" value="1"/>
</dbReference>
<keyword evidence="3 7" id="KW-0689">Ribosomal protein</keyword>
<dbReference type="GO" id="GO:0003735">
    <property type="term" value="F:structural constituent of ribosome"/>
    <property type="evidence" value="ECO:0007669"/>
    <property type="project" value="TreeGrafter"/>
</dbReference>
<accession>A0A9P6Q9L6</accession>
<evidence type="ECO:0000256" key="5">
    <source>
        <dbReference type="ARBA" id="ARBA00023274"/>
    </source>
</evidence>
<reference evidence="7" key="1">
    <citation type="journal article" date="2020" name="Fungal Divers.">
        <title>Resolving the Mortierellaceae phylogeny through synthesis of multi-gene phylogenetics and phylogenomics.</title>
        <authorList>
            <person name="Vandepol N."/>
            <person name="Liber J."/>
            <person name="Desiro A."/>
            <person name="Na H."/>
            <person name="Kennedy M."/>
            <person name="Barry K."/>
            <person name="Grigoriev I.V."/>
            <person name="Miller A.N."/>
            <person name="O'Donnell K."/>
            <person name="Stajich J.E."/>
            <person name="Bonito G."/>
        </authorList>
    </citation>
    <scope>NUCLEOTIDE SEQUENCE</scope>
    <source>
        <strain evidence="7">BC1065</strain>
    </source>
</reference>
<keyword evidence="5" id="KW-0687">Ribonucleoprotein</keyword>
<protein>
    <recommendedName>
        <fullName evidence="6">Large ribosomal subunit protein mL53</fullName>
    </recommendedName>
</protein>
<sequence>MSSIQASSLTRFLTNVKVTMAPFSPASKSSKIFLSRIVTSDAISANPTLKIVTHTHADVDKPPVLSVTYKDGKSLDLQTADMGINDVLRQVGRHARKLKEKEDALA</sequence>
<dbReference type="PANTHER" id="PTHR28236">
    <property type="entry name" value="54S RIBOSOMAL PROTEIN L44, MITOCHONDRIAL"/>
    <property type="match status" value="1"/>
</dbReference>
<dbReference type="Gene3D" id="3.40.30.10">
    <property type="entry name" value="Glutaredoxin"/>
    <property type="match status" value="1"/>
</dbReference>
<dbReference type="OrthoDB" id="4136894at2759"/>
<evidence type="ECO:0000313" key="7">
    <source>
        <dbReference type="EMBL" id="KAG0263010.1"/>
    </source>
</evidence>
<evidence type="ECO:0000313" key="8">
    <source>
        <dbReference type="Proteomes" id="UP000807716"/>
    </source>
</evidence>